<keyword evidence="5" id="KW-0677">Repeat</keyword>
<keyword evidence="25" id="KW-1185">Reference proteome</keyword>
<comment type="similarity">
    <text evidence="2 23">Belongs to the mitochondrial carrier (TC 2.A.29) family.</text>
</comment>
<keyword evidence="10 22" id="KW-0472">Membrane</keyword>
<evidence type="ECO:0000256" key="6">
    <source>
        <dbReference type="ARBA" id="ARBA00022792"/>
    </source>
</evidence>
<evidence type="ECO:0000256" key="10">
    <source>
        <dbReference type="ARBA" id="ARBA00023136"/>
    </source>
</evidence>
<feature type="non-terminal residue" evidence="24">
    <location>
        <position position="512"/>
    </location>
</feature>
<evidence type="ECO:0000256" key="5">
    <source>
        <dbReference type="ARBA" id="ARBA00022737"/>
    </source>
</evidence>
<feature type="repeat" description="Solcar" evidence="22">
    <location>
        <begin position="376"/>
        <end position="459"/>
    </location>
</feature>
<comment type="catalytic activity">
    <reaction evidence="13">
        <text>L-histidine(out) + L-arginine(in) = L-histidine(in) + L-arginine(out)</text>
        <dbReference type="Rhea" id="RHEA:71063"/>
        <dbReference type="ChEBI" id="CHEBI:32682"/>
        <dbReference type="ChEBI" id="CHEBI:57595"/>
    </reaction>
</comment>
<dbReference type="InterPro" id="IPR050567">
    <property type="entry name" value="Mitochondrial_Carrier"/>
</dbReference>
<evidence type="ECO:0000256" key="1">
    <source>
        <dbReference type="ARBA" id="ARBA00004448"/>
    </source>
</evidence>
<keyword evidence="9" id="KW-0496">Mitochondrion</keyword>
<evidence type="ECO:0000256" key="8">
    <source>
        <dbReference type="ARBA" id="ARBA00022989"/>
    </source>
</evidence>
<dbReference type="PANTHER" id="PTHR45624:SF61">
    <property type="entry name" value="MITOCHONDRIAL BASIC AMINO ACIDS TRANSPORTER"/>
    <property type="match status" value="1"/>
</dbReference>
<evidence type="ECO:0000256" key="14">
    <source>
        <dbReference type="ARBA" id="ARBA00051045"/>
    </source>
</evidence>
<dbReference type="EMBL" id="CATQJA010002664">
    <property type="protein sequence ID" value="CAJ0582380.1"/>
    <property type="molecule type" value="Genomic_DNA"/>
</dbReference>
<dbReference type="GO" id="GO:1990575">
    <property type="term" value="P:mitochondrial L-ornithine transmembrane transport"/>
    <property type="evidence" value="ECO:0007669"/>
    <property type="project" value="TreeGrafter"/>
</dbReference>
<comment type="catalytic activity">
    <reaction evidence="16">
        <text>N(omega)-methyl-L-arginine(in) + L-arginine(out) = N(omega)-methyl-L-arginine(out) + L-arginine(in)</text>
        <dbReference type="Rhea" id="RHEA:72803"/>
        <dbReference type="ChEBI" id="CHEBI:32682"/>
        <dbReference type="ChEBI" id="CHEBI:114953"/>
    </reaction>
</comment>
<evidence type="ECO:0000256" key="19">
    <source>
        <dbReference type="ARBA" id="ARBA00078745"/>
    </source>
</evidence>
<dbReference type="GO" id="GO:0005743">
    <property type="term" value="C:mitochondrial inner membrane"/>
    <property type="evidence" value="ECO:0007669"/>
    <property type="project" value="UniProtKB-SubCell"/>
</dbReference>
<keyword evidence="8" id="KW-1133">Transmembrane helix</keyword>
<comment type="catalytic activity">
    <reaction evidence="14">
        <text>L-homoarginine(in) + L-arginine(out) = L-homoarginine(out) + L-arginine(in)</text>
        <dbReference type="Rhea" id="RHEA:72799"/>
        <dbReference type="ChEBI" id="CHEBI:32682"/>
        <dbReference type="ChEBI" id="CHEBI:143006"/>
    </reaction>
</comment>
<evidence type="ECO:0000256" key="2">
    <source>
        <dbReference type="ARBA" id="ARBA00006375"/>
    </source>
</evidence>
<comment type="subcellular location">
    <subcellularLocation>
        <location evidence="1">Mitochondrion inner membrane</location>
        <topology evidence="1">Multi-pass membrane protein</topology>
    </subcellularLocation>
</comment>
<feature type="repeat" description="Solcar" evidence="22">
    <location>
        <begin position="278"/>
        <end position="366"/>
    </location>
</feature>
<comment type="catalytic activity">
    <reaction evidence="15">
        <text>L-ornithine(in) + L-arginine(out) = L-ornithine(out) + L-arginine(in)</text>
        <dbReference type="Rhea" id="RHEA:34991"/>
        <dbReference type="ChEBI" id="CHEBI:32682"/>
        <dbReference type="ChEBI" id="CHEBI:46911"/>
    </reaction>
</comment>
<keyword evidence="3 23" id="KW-0813">Transport</keyword>
<evidence type="ECO:0000313" key="24">
    <source>
        <dbReference type="EMBL" id="CAJ0582380.1"/>
    </source>
</evidence>
<dbReference type="Proteomes" id="UP001177023">
    <property type="component" value="Unassembled WGS sequence"/>
</dbReference>
<comment type="caution">
    <text evidence="24">The sequence shown here is derived from an EMBL/GenBank/DDBJ whole genome shotgun (WGS) entry which is preliminary data.</text>
</comment>
<dbReference type="SUPFAM" id="SSF103506">
    <property type="entry name" value="Mitochondrial carrier"/>
    <property type="match status" value="1"/>
</dbReference>
<sequence length="512" mass="55868">MNAPIFFILAASVMFVAVYSDCSEIYTSWMLRGGCNDTCGGYGVQKMIRNCVSNCSCSGPFVQWSLCNDTPCVFPRIPCGNGLIRVVVNGTVVCGYTAGDHEIIIRQHFRLSLISSSIPIFSSFARCGLAERMPPKAAGPAPPVAVLPPNENIGSIQGFDCGCEQADTPTPPRPAVDGKKHPHFERLVHFFAGNFGGAAGVLAGHPMDTVKVRLQTQHAHGAAPIYRGTFHCFSMIVQKEGFTGLYKGLSAPLASLCLINATAFGVQAAVTKEFRDHQSLSAQFWGGCAAGAAQSIIASPSERLKLKMQLQSDSKSAVYRNPIHAAQLMVKEKGWLSMNRGFLMTITRDCPAWGIYFASYDLLARQLSKDGTMESLTAPQLLLAGGLAGMFSWLPNYPADVIKTRFQADDTYRSYWDCIRKTYAERGLRSFYAGLGSTMLRAFPSNAATFFTVEWTYRLLLDFNILGVGAPAEAMVVRHVHVADLWARREQIVLPEAGSTSLDPILHSCRFL</sequence>
<protein>
    <recommendedName>
        <fullName evidence="17">Mitochondrial basic amino acids transporter</fullName>
    </recommendedName>
    <alternativeName>
        <fullName evidence="21">Carnitine/acylcarnitine translocase-like</fullName>
    </alternativeName>
    <alternativeName>
        <fullName evidence="20">Mitochondrial carnitine/acylcarnitine carrier protein CACL</fullName>
    </alternativeName>
    <alternativeName>
        <fullName evidence="19">Mitochondrial ornithine transporter 3</fullName>
    </alternativeName>
    <alternativeName>
        <fullName evidence="18">Solute carrier family 25 member 29</fullName>
    </alternativeName>
</protein>
<name>A0AA36G7R0_9BILA</name>
<evidence type="ECO:0000256" key="23">
    <source>
        <dbReference type="RuleBase" id="RU000488"/>
    </source>
</evidence>
<keyword evidence="4 22" id="KW-0812">Transmembrane</keyword>
<organism evidence="24 25">
    <name type="scientific">Mesorhabditis spiculigera</name>
    <dbReference type="NCBI Taxonomy" id="96644"/>
    <lineage>
        <taxon>Eukaryota</taxon>
        <taxon>Metazoa</taxon>
        <taxon>Ecdysozoa</taxon>
        <taxon>Nematoda</taxon>
        <taxon>Chromadorea</taxon>
        <taxon>Rhabditida</taxon>
        <taxon>Rhabditina</taxon>
        <taxon>Rhabditomorpha</taxon>
        <taxon>Rhabditoidea</taxon>
        <taxon>Rhabditidae</taxon>
        <taxon>Mesorhabditinae</taxon>
        <taxon>Mesorhabditis</taxon>
    </lineage>
</organism>
<dbReference type="PROSITE" id="PS50920">
    <property type="entry name" value="SOLCAR"/>
    <property type="match status" value="3"/>
</dbReference>
<evidence type="ECO:0000256" key="22">
    <source>
        <dbReference type="PROSITE-ProRule" id="PRU00282"/>
    </source>
</evidence>
<evidence type="ECO:0000256" key="16">
    <source>
        <dbReference type="ARBA" id="ARBA00052673"/>
    </source>
</evidence>
<gene>
    <name evidence="24" type="ORF">MSPICULIGERA_LOCUS20516</name>
</gene>
<evidence type="ECO:0000256" key="17">
    <source>
        <dbReference type="ARBA" id="ARBA00071763"/>
    </source>
</evidence>
<evidence type="ECO:0000256" key="11">
    <source>
        <dbReference type="ARBA" id="ARBA00049090"/>
    </source>
</evidence>
<evidence type="ECO:0000256" key="18">
    <source>
        <dbReference type="ARBA" id="ARBA00076491"/>
    </source>
</evidence>
<dbReference type="PANTHER" id="PTHR45624">
    <property type="entry name" value="MITOCHONDRIAL BASIC AMINO ACIDS TRANSPORTER-RELATED"/>
    <property type="match status" value="1"/>
</dbReference>
<reference evidence="24" key="1">
    <citation type="submission" date="2023-06" db="EMBL/GenBank/DDBJ databases">
        <authorList>
            <person name="Delattre M."/>
        </authorList>
    </citation>
    <scope>NUCLEOTIDE SEQUENCE</scope>
    <source>
        <strain evidence="24">AF72</strain>
    </source>
</reference>
<dbReference type="InterPro" id="IPR023395">
    <property type="entry name" value="MCP_dom_sf"/>
</dbReference>
<evidence type="ECO:0000313" key="25">
    <source>
        <dbReference type="Proteomes" id="UP001177023"/>
    </source>
</evidence>
<evidence type="ECO:0000256" key="20">
    <source>
        <dbReference type="ARBA" id="ARBA00079387"/>
    </source>
</evidence>
<evidence type="ECO:0000256" key="9">
    <source>
        <dbReference type="ARBA" id="ARBA00023128"/>
    </source>
</evidence>
<evidence type="ECO:0000256" key="15">
    <source>
        <dbReference type="ARBA" id="ARBA00051921"/>
    </source>
</evidence>
<dbReference type="GO" id="GO:0005289">
    <property type="term" value="F:high-affinity L-arginine transmembrane transporter activity"/>
    <property type="evidence" value="ECO:0007669"/>
    <property type="project" value="TreeGrafter"/>
</dbReference>
<evidence type="ECO:0000256" key="7">
    <source>
        <dbReference type="ARBA" id="ARBA00022970"/>
    </source>
</evidence>
<comment type="catalytic activity">
    <reaction evidence="12">
        <text>L-histidine(out) = L-histidine(in)</text>
        <dbReference type="Rhea" id="RHEA:72807"/>
        <dbReference type="ChEBI" id="CHEBI:57595"/>
    </reaction>
</comment>
<keyword evidence="6" id="KW-0999">Mitochondrion inner membrane</keyword>
<evidence type="ECO:0000256" key="13">
    <source>
        <dbReference type="ARBA" id="ARBA00050768"/>
    </source>
</evidence>
<proteinExistence type="inferred from homology"/>
<dbReference type="Pfam" id="PF00153">
    <property type="entry name" value="Mito_carr"/>
    <property type="match status" value="3"/>
</dbReference>
<dbReference type="FunFam" id="1.50.40.10:FF:000037">
    <property type="entry name" value="Solute carrier family 25 member 29"/>
    <property type="match status" value="1"/>
</dbReference>
<dbReference type="AlphaFoldDB" id="A0AA36G7R0"/>
<evidence type="ECO:0000256" key="3">
    <source>
        <dbReference type="ARBA" id="ARBA00022448"/>
    </source>
</evidence>
<feature type="repeat" description="Solcar" evidence="22">
    <location>
        <begin position="184"/>
        <end position="273"/>
    </location>
</feature>
<keyword evidence="7" id="KW-0029">Amino-acid transport</keyword>
<evidence type="ECO:0000256" key="12">
    <source>
        <dbReference type="ARBA" id="ARBA00050592"/>
    </source>
</evidence>
<accession>A0AA36G7R0</accession>
<evidence type="ECO:0000256" key="21">
    <source>
        <dbReference type="ARBA" id="ARBA00080567"/>
    </source>
</evidence>
<dbReference type="InterPro" id="IPR018108">
    <property type="entry name" value="MCP_transmembrane"/>
</dbReference>
<evidence type="ECO:0000256" key="4">
    <source>
        <dbReference type="ARBA" id="ARBA00022692"/>
    </source>
</evidence>
<comment type="catalytic activity">
    <reaction evidence="11">
        <text>L-lysine(out) + L-arginine(in) = L-lysine(in) + L-arginine(out)</text>
        <dbReference type="Rhea" id="RHEA:70827"/>
        <dbReference type="ChEBI" id="CHEBI:32551"/>
        <dbReference type="ChEBI" id="CHEBI:32682"/>
    </reaction>
</comment>
<dbReference type="Gene3D" id="1.50.40.10">
    <property type="entry name" value="Mitochondrial carrier domain"/>
    <property type="match status" value="2"/>
</dbReference>